<feature type="transmembrane region" description="Helical" evidence="1">
    <location>
        <begin position="566"/>
        <end position="589"/>
    </location>
</feature>
<dbReference type="PANTHER" id="PTHR46825:SF9">
    <property type="entry name" value="BETA-LACTAMASE-RELATED DOMAIN-CONTAINING PROTEIN"/>
    <property type="match status" value="1"/>
</dbReference>
<keyword evidence="1" id="KW-0472">Membrane</keyword>
<evidence type="ECO:0000256" key="1">
    <source>
        <dbReference type="SAM" id="Phobius"/>
    </source>
</evidence>
<dbReference type="RefSeq" id="WP_265268551.1">
    <property type="nucleotide sequence ID" value="NZ_JANFAV010000004.1"/>
</dbReference>
<dbReference type="SUPFAM" id="SSF56601">
    <property type="entry name" value="beta-lactamase/transpeptidase-like"/>
    <property type="match status" value="1"/>
</dbReference>
<dbReference type="PANTHER" id="PTHR46825">
    <property type="entry name" value="D-ALANYL-D-ALANINE-CARBOXYPEPTIDASE/ENDOPEPTIDASE AMPH"/>
    <property type="match status" value="1"/>
</dbReference>
<keyword evidence="1" id="KW-1133">Transmembrane helix</keyword>
<name>A0AA41ZFF7_9SPHN</name>
<feature type="chain" id="PRO_5041247422" evidence="2">
    <location>
        <begin position="22"/>
        <end position="666"/>
    </location>
</feature>
<gene>
    <name evidence="4" type="ORF">NEE01_07950</name>
</gene>
<accession>A0AA41ZFF7</accession>
<dbReference type="InterPro" id="IPR050491">
    <property type="entry name" value="AmpC-like"/>
</dbReference>
<dbReference type="Proteomes" id="UP001165565">
    <property type="component" value="Unassembled WGS sequence"/>
</dbReference>
<feature type="transmembrane region" description="Helical" evidence="1">
    <location>
        <begin position="526"/>
        <end position="545"/>
    </location>
</feature>
<dbReference type="InterPro" id="IPR012338">
    <property type="entry name" value="Beta-lactam/transpept-like"/>
</dbReference>
<keyword evidence="2" id="KW-0732">Signal</keyword>
<comment type="caution">
    <text evidence="4">The sequence shown here is derived from an EMBL/GenBank/DDBJ whole genome shotgun (WGS) entry which is preliminary data.</text>
</comment>
<proteinExistence type="predicted"/>
<evidence type="ECO:0000259" key="3">
    <source>
        <dbReference type="Pfam" id="PF00144"/>
    </source>
</evidence>
<feature type="domain" description="Beta-lactamase-related" evidence="3">
    <location>
        <begin position="66"/>
        <end position="381"/>
    </location>
</feature>
<keyword evidence="1" id="KW-0812">Transmembrane</keyword>
<feature type="transmembrane region" description="Helical" evidence="1">
    <location>
        <begin position="601"/>
        <end position="626"/>
    </location>
</feature>
<dbReference type="Pfam" id="PF00144">
    <property type="entry name" value="Beta-lactamase"/>
    <property type="match status" value="1"/>
</dbReference>
<reference evidence="4" key="1">
    <citation type="submission" date="2022-06" db="EMBL/GenBank/DDBJ databases">
        <title>Sphingomonas sp. nov. isolated from rhizosphere soil of tomato.</title>
        <authorList>
            <person name="Dong H."/>
            <person name="Gao R."/>
        </authorList>
    </citation>
    <scope>NUCLEOTIDE SEQUENCE</scope>
    <source>
        <strain evidence="4">MMSM24</strain>
    </source>
</reference>
<dbReference type="AlphaFoldDB" id="A0AA41ZFF7"/>
<feature type="signal peptide" evidence="2">
    <location>
        <begin position="1"/>
        <end position="21"/>
    </location>
</feature>
<organism evidence="4 5">
    <name type="scientific">Sphingomonas lycopersici</name>
    <dbReference type="NCBI Taxonomy" id="2951807"/>
    <lineage>
        <taxon>Bacteria</taxon>
        <taxon>Pseudomonadati</taxon>
        <taxon>Pseudomonadota</taxon>
        <taxon>Alphaproteobacteria</taxon>
        <taxon>Sphingomonadales</taxon>
        <taxon>Sphingomonadaceae</taxon>
        <taxon>Sphingomonas</taxon>
    </lineage>
</organism>
<evidence type="ECO:0000256" key="2">
    <source>
        <dbReference type="SAM" id="SignalP"/>
    </source>
</evidence>
<sequence>MRSMRTWALGAVALVASAALAQGNDKPAPNTPAPAAAITPALPAGAALTKSDVDVWLDGYMPYALRSGDIPGAVVTVVKDGQLLTARGFGYADVAKRTPVDPYRTLFRPGSVSKLVTWTAVMQQVEAGKLDLDADVNRYIDFKIPPRNGQPVTLRQIMTHTAGFEETGKDVIFYDPDHLRPLGDFLKASQPVRIYDAGTTPAYSNWATALAAYIVERASGQSFDDYVDSHIFAPLGMTNATFRQPLPKQLVGQMATGYPKPGTAAAFELVGPAPAGSLSASGVDMAKFMLAHLQGGELGGKRILSPQIAAMMHNSPLDKVNPQSLIPPLNRMELGFFETNVNGHEVIAHLGDTVAFHTSLHLFINDHVGLYVSFNSPGKMGAVGALRTSLFEDFADRYFPGKPVTARVDAQTAKQHAQMMAGTWRNSRRSETNFLALAGLLGPTEVTVDEKGNLVVPSLKTPGGRPREWVEVAPFVWRDRFGHERLAAKVVDGKVVRWSIGGISPFMVFDRVPASISPSWLTPATYLSLAILALTFLAWPIGWAIRRRYKASLNLSGRPLTIYRATRIAAGLVVGVVIGWAAMITAMFANLRNLSGVLDPYLVLLQILSIVVLIGAVGVAGWNLWLAQRDGRKWTSKLWAVLILLATLIILYVSYSYSLLSISTKY</sequence>
<protein>
    <submittedName>
        <fullName evidence="4">Beta-lactamase family protein</fullName>
    </submittedName>
</protein>
<dbReference type="EMBL" id="JANFAV010000004">
    <property type="protein sequence ID" value="MCW6534718.1"/>
    <property type="molecule type" value="Genomic_DNA"/>
</dbReference>
<evidence type="ECO:0000313" key="4">
    <source>
        <dbReference type="EMBL" id="MCW6534718.1"/>
    </source>
</evidence>
<evidence type="ECO:0000313" key="5">
    <source>
        <dbReference type="Proteomes" id="UP001165565"/>
    </source>
</evidence>
<dbReference type="Gene3D" id="3.40.710.10">
    <property type="entry name" value="DD-peptidase/beta-lactamase superfamily"/>
    <property type="match status" value="1"/>
</dbReference>
<feature type="transmembrane region" description="Helical" evidence="1">
    <location>
        <begin position="638"/>
        <end position="657"/>
    </location>
</feature>
<dbReference type="InterPro" id="IPR001466">
    <property type="entry name" value="Beta-lactam-related"/>
</dbReference>
<keyword evidence="5" id="KW-1185">Reference proteome</keyword>